<reference evidence="2" key="1">
    <citation type="journal article" date="2022" name="Plant J.">
        <title>Strategies of tolerance reflected in two North American maple genomes.</title>
        <authorList>
            <person name="McEvoy S.L."/>
            <person name="Sezen U.U."/>
            <person name="Trouern-Trend A."/>
            <person name="McMahon S.M."/>
            <person name="Schaberg P.G."/>
            <person name="Yang J."/>
            <person name="Wegrzyn J.L."/>
            <person name="Swenson N.G."/>
        </authorList>
    </citation>
    <scope>NUCLEOTIDE SEQUENCE</scope>
    <source>
        <strain evidence="2">NS2018</strain>
    </source>
</reference>
<keyword evidence="3" id="KW-1185">Reference proteome</keyword>
<dbReference type="EMBL" id="JAUESC010000002">
    <property type="protein sequence ID" value="KAK0605616.1"/>
    <property type="molecule type" value="Genomic_DNA"/>
</dbReference>
<name>A0AA39TA86_ACESA</name>
<feature type="compositionally biased region" description="Pro residues" evidence="1">
    <location>
        <begin position="92"/>
        <end position="103"/>
    </location>
</feature>
<evidence type="ECO:0000313" key="2">
    <source>
        <dbReference type="EMBL" id="KAK0605616.1"/>
    </source>
</evidence>
<dbReference type="Proteomes" id="UP001168877">
    <property type="component" value="Unassembled WGS sequence"/>
</dbReference>
<evidence type="ECO:0000313" key="3">
    <source>
        <dbReference type="Proteomes" id="UP001168877"/>
    </source>
</evidence>
<gene>
    <name evidence="2" type="ORF">LWI29_028909</name>
</gene>
<feature type="compositionally biased region" description="Polar residues" evidence="1">
    <location>
        <begin position="116"/>
        <end position="132"/>
    </location>
</feature>
<dbReference type="PANTHER" id="PTHR34808">
    <property type="entry name" value="EXPRESSED PROTEIN"/>
    <property type="match status" value="1"/>
</dbReference>
<feature type="region of interest" description="Disordered" evidence="1">
    <location>
        <begin position="85"/>
        <end position="104"/>
    </location>
</feature>
<dbReference type="AlphaFoldDB" id="A0AA39TA86"/>
<protein>
    <submittedName>
        <fullName evidence="2">Uncharacterized protein</fullName>
    </submittedName>
</protein>
<feature type="compositionally biased region" description="Basic residues" evidence="1">
    <location>
        <begin position="145"/>
        <end position="154"/>
    </location>
</feature>
<dbReference type="PANTHER" id="PTHR34808:SF2">
    <property type="entry name" value="EXPRESSED PROTEIN"/>
    <property type="match status" value="1"/>
</dbReference>
<evidence type="ECO:0000256" key="1">
    <source>
        <dbReference type="SAM" id="MobiDB-lite"/>
    </source>
</evidence>
<feature type="region of interest" description="Disordered" evidence="1">
    <location>
        <begin position="114"/>
        <end position="154"/>
    </location>
</feature>
<sequence length="154" mass="16917">MEGSSGIIGIDRKPSIETEPRTLSIDQIHYAREAALYVMRTSSIEQAMTIFTQGLQAVDCGVTRQMIHRRRTMTLEKRRCSSSIRKMNKYRTPPPFAGNPPPLHSIADDLGVVLSLSRNPQTPSNSTATSGQMGPGEPDPSLVGHLRHSLRAPP</sequence>
<comment type="caution">
    <text evidence="2">The sequence shown here is derived from an EMBL/GenBank/DDBJ whole genome shotgun (WGS) entry which is preliminary data.</text>
</comment>
<proteinExistence type="predicted"/>
<reference evidence="2" key="2">
    <citation type="submission" date="2023-06" db="EMBL/GenBank/DDBJ databases">
        <authorList>
            <person name="Swenson N.G."/>
            <person name="Wegrzyn J.L."/>
            <person name="Mcevoy S.L."/>
        </authorList>
    </citation>
    <scope>NUCLEOTIDE SEQUENCE</scope>
    <source>
        <strain evidence="2">NS2018</strain>
        <tissue evidence="2">Leaf</tissue>
    </source>
</reference>
<organism evidence="2 3">
    <name type="scientific">Acer saccharum</name>
    <name type="common">Sugar maple</name>
    <dbReference type="NCBI Taxonomy" id="4024"/>
    <lineage>
        <taxon>Eukaryota</taxon>
        <taxon>Viridiplantae</taxon>
        <taxon>Streptophyta</taxon>
        <taxon>Embryophyta</taxon>
        <taxon>Tracheophyta</taxon>
        <taxon>Spermatophyta</taxon>
        <taxon>Magnoliopsida</taxon>
        <taxon>eudicotyledons</taxon>
        <taxon>Gunneridae</taxon>
        <taxon>Pentapetalae</taxon>
        <taxon>rosids</taxon>
        <taxon>malvids</taxon>
        <taxon>Sapindales</taxon>
        <taxon>Sapindaceae</taxon>
        <taxon>Hippocastanoideae</taxon>
        <taxon>Acereae</taxon>
        <taxon>Acer</taxon>
    </lineage>
</organism>
<accession>A0AA39TA86</accession>